<comment type="caution">
    <text evidence="6">The sequence shown here is derived from an EMBL/GenBank/DDBJ whole genome shotgun (WGS) entry which is preliminary data.</text>
</comment>
<dbReference type="InterPro" id="IPR018191">
    <property type="entry name" value="4-OT"/>
</dbReference>
<protein>
    <recommendedName>
        <fullName evidence="4">Tautomerase</fullName>
        <ecNumber evidence="4">5.3.2.-</ecNumber>
    </recommendedName>
</protein>
<dbReference type="EC" id="5.3.2.-" evidence="4"/>
<feature type="active site" description="Proton acceptor; via imino nitrogen" evidence="3">
    <location>
        <position position="2"/>
    </location>
</feature>
<dbReference type="Pfam" id="PF01361">
    <property type="entry name" value="Tautomerase"/>
    <property type="match status" value="1"/>
</dbReference>
<evidence type="ECO:0000256" key="4">
    <source>
        <dbReference type="RuleBase" id="RU362032"/>
    </source>
</evidence>
<evidence type="ECO:0000256" key="3">
    <source>
        <dbReference type="PIRSR" id="PIRSR618191-1"/>
    </source>
</evidence>
<accession>A0A2S4HKK4</accession>
<gene>
    <name evidence="6" type="ORF">C0068_01460</name>
</gene>
<organism evidence="6 7">
    <name type="scientific">Zhongshania marina</name>
    <dbReference type="NCBI Taxonomy" id="2304603"/>
    <lineage>
        <taxon>Bacteria</taxon>
        <taxon>Pseudomonadati</taxon>
        <taxon>Pseudomonadota</taxon>
        <taxon>Gammaproteobacteria</taxon>
        <taxon>Cellvibrionales</taxon>
        <taxon>Spongiibacteraceae</taxon>
        <taxon>Zhongshania</taxon>
    </lineage>
</organism>
<dbReference type="SUPFAM" id="SSF55331">
    <property type="entry name" value="Tautomerase/MIF"/>
    <property type="match status" value="1"/>
</dbReference>
<comment type="similarity">
    <text evidence="1 4">Belongs to the 4-oxalocrotonate tautomerase family.</text>
</comment>
<dbReference type="AlphaFoldDB" id="A0A2S4HKK4"/>
<name>A0A2S4HKK4_9GAMM</name>
<dbReference type="NCBIfam" id="TIGR00013">
    <property type="entry name" value="taut"/>
    <property type="match status" value="1"/>
</dbReference>
<dbReference type="EMBL" id="PQGG01000005">
    <property type="protein sequence ID" value="POP54479.1"/>
    <property type="molecule type" value="Genomic_DNA"/>
</dbReference>
<dbReference type="RefSeq" id="WP_103682720.1">
    <property type="nucleotide sequence ID" value="NZ_PQGG01000005.1"/>
</dbReference>
<sequence length="82" mass="9121">MPIIQFNLMTGRSAESKRRLVNEVTKTVSDVLEVAPETVRILIHELQEEDFAVAGVSVAESKERLARSNGHVSAAMTRELEE</sequence>
<keyword evidence="2 4" id="KW-0413">Isomerase</keyword>
<dbReference type="GO" id="GO:0016853">
    <property type="term" value="F:isomerase activity"/>
    <property type="evidence" value="ECO:0007669"/>
    <property type="project" value="UniProtKB-UniRule"/>
</dbReference>
<dbReference type="Gene3D" id="3.30.429.10">
    <property type="entry name" value="Macrophage Migration Inhibitory Factor"/>
    <property type="match status" value="1"/>
</dbReference>
<dbReference type="Proteomes" id="UP000237222">
    <property type="component" value="Unassembled WGS sequence"/>
</dbReference>
<evidence type="ECO:0000313" key="6">
    <source>
        <dbReference type="EMBL" id="POP54479.1"/>
    </source>
</evidence>
<evidence type="ECO:0000313" key="7">
    <source>
        <dbReference type="Proteomes" id="UP000237222"/>
    </source>
</evidence>
<reference evidence="6" key="1">
    <citation type="submission" date="2018-01" db="EMBL/GenBank/DDBJ databases">
        <authorList>
            <person name="Yu X.-D."/>
        </authorList>
    </citation>
    <scope>NUCLEOTIDE SEQUENCE</scope>
    <source>
        <strain evidence="6">ZX-21</strain>
    </source>
</reference>
<evidence type="ECO:0000256" key="2">
    <source>
        <dbReference type="ARBA" id="ARBA00023235"/>
    </source>
</evidence>
<dbReference type="OrthoDB" id="9799841at2"/>
<dbReference type="InterPro" id="IPR014347">
    <property type="entry name" value="Tautomerase/MIF_sf"/>
</dbReference>
<dbReference type="PANTHER" id="PTHR35530:SF1">
    <property type="entry name" value="2-HYDROXYMUCONATE TAUTOMERASE"/>
    <property type="match status" value="1"/>
</dbReference>
<dbReference type="PANTHER" id="PTHR35530">
    <property type="entry name" value="TAUTOMERASE-RELATED"/>
    <property type="match status" value="1"/>
</dbReference>
<proteinExistence type="inferred from homology"/>
<evidence type="ECO:0000256" key="1">
    <source>
        <dbReference type="ARBA" id="ARBA00006723"/>
    </source>
</evidence>
<dbReference type="InterPro" id="IPR004370">
    <property type="entry name" value="4-OT-like_dom"/>
</dbReference>
<evidence type="ECO:0000259" key="5">
    <source>
        <dbReference type="Pfam" id="PF01361"/>
    </source>
</evidence>
<feature type="domain" description="4-oxalocrotonate tautomerase-like" evidence="5">
    <location>
        <begin position="2"/>
        <end position="59"/>
    </location>
</feature>